<dbReference type="Proteomes" id="UP000597762">
    <property type="component" value="Unassembled WGS sequence"/>
</dbReference>
<evidence type="ECO:0000313" key="3">
    <source>
        <dbReference type="Proteomes" id="UP000597762"/>
    </source>
</evidence>
<organism evidence="2 3">
    <name type="scientific">Acanthosepion pharaonis</name>
    <name type="common">Pharaoh cuttlefish</name>
    <name type="synonym">Sepia pharaonis</name>
    <dbReference type="NCBI Taxonomy" id="158019"/>
    <lineage>
        <taxon>Eukaryota</taxon>
        <taxon>Metazoa</taxon>
        <taxon>Spiralia</taxon>
        <taxon>Lophotrochozoa</taxon>
        <taxon>Mollusca</taxon>
        <taxon>Cephalopoda</taxon>
        <taxon>Coleoidea</taxon>
        <taxon>Decapodiformes</taxon>
        <taxon>Sepiida</taxon>
        <taxon>Sepiina</taxon>
        <taxon>Sepiidae</taxon>
        <taxon>Acanthosepion</taxon>
    </lineage>
</organism>
<feature type="transmembrane region" description="Helical" evidence="1">
    <location>
        <begin position="32"/>
        <end position="51"/>
    </location>
</feature>
<feature type="transmembrane region" description="Helical" evidence="1">
    <location>
        <begin position="102"/>
        <end position="121"/>
    </location>
</feature>
<feature type="transmembrane region" description="Helical" evidence="1">
    <location>
        <begin position="57"/>
        <end position="90"/>
    </location>
</feature>
<keyword evidence="3" id="KW-1185">Reference proteome</keyword>
<feature type="transmembrane region" description="Helical" evidence="1">
    <location>
        <begin position="206"/>
        <end position="227"/>
    </location>
</feature>
<gene>
    <name evidence="2" type="ORF">SPHA_19142</name>
</gene>
<keyword evidence="1" id="KW-0812">Transmembrane</keyword>
<reference evidence="2" key="1">
    <citation type="submission" date="2021-01" db="EMBL/GenBank/DDBJ databases">
        <authorList>
            <person name="Li R."/>
            <person name="Bekaert M."/>
        </authorList>
    </citation>
    <scope>NUCLEOTIDE SEQUENCE</scope>
    <source>
        <strain evidence="2">Farmed</strain>
    </source>
</reference>
<sequence length="248" mass="29397">MNEVYLCQLQIFFCAFFITQTNFIFTFEKQLLYLLCHPFISLYLSPLLPSLSHQHFFFFFFFFIIIITFFFFITIIFFFIIIIIFLSIFLSFSFTSCHPFSFTLSLSTFVFSLSSTISSFSSSSSSSCSCSSSYYFSFFSFLSYHFNLFCIHFSSSFFLSYFSFTFSHIFHSRSFSSFVSFPLSTSIFIKYFLLVSFSFLCLSIQHQLAFLSIILNLRLLFFFRLFLPYFAKNFSSFHGDLKNTKKCY</sequence>
<dbReference type="EMBL" id="CAHIKZ030000693">
    <property type="protein sequence ID" value="CAE1233873.1"/>
    <property type="molecule type" value="Genomic_DNA"/>
</dbReference>
<proteinExistence type="predicted"/>
<keyword evidence="1" id="KW-0472">Membrane</keyword>
<dbReference type="AlphaFoldDB" id="A0A812BK45"/>
<name>A0A812BK45_ACAPH</name>
<accession>A0A812BK45</accession>
<feature type="transmembrane region" description="Helical" evidence="1">
    <location>
        <begin position="178"/>
        <end position="200"/>
    </location>
</feature>
<evidence type="ECO:0000256" key="1">
    <source>
        <dbReference type="SAM" id="Phobius"/>
    </source>
</evidence>
<feature type="transmembrane region" description="Helical" evidence="1">
    <location>
        <begin position="141"/>
        <end position="166"/>
    </location>
</feature>
<keyword evidence="1" id="KW-1133">Transmembrane helix</keyword>
<evidence type="ECO:0000313" key="2">
    <source>
        <dbReference type="EMBL" id="CAE1233873.1"/>
    </source>
</evidence>
<protein>
    <submittedName>
        <fullName evidence="2">Uncharacterized protein</fullName>
    </submittedName>
</protein>
<comment type="caution">
    <text evidence="2">The sequence shown here is derived from an EMBL/GenBank/DDBJ whole genome shotgun (WGS) entry which is preliminary data.</text>
</comment>
<feature type="transmembrane region" description="Helical" evidence="1">
    <location>
        <begin position="6"/>
        <end position="25"/>
    </location>
</feature>